<proteinExistence type="predicted"/>
<dbReference type="EMBL" id="CM042024">
    <property type="protein sequence ID" value="KAI3809905.1"/>
    <property type="molecule type" value="Genomic_DNA"/>
</dbReference>
<keyword evidence="2" id="KW-1185">Reference proteome</keyword>
<gene>
    <name evidence="1" type="ORF">L1987_19508</name>
</gene>
<name>A0ACB9IQZ5_9ASTR</name>
<comment type="caution">
    <text evidence="1">The sequence shown here is derived from an EMBL/GenBank/DDBJ whole genome shotgun (WGS) entry which is preliminary data.</text>
</comment>
<accession>A0ACB9IQZ5</accession>
<reference evidence="1 2" key="2">
    <citation type="journal article" date="2022" name="Mol. Ecol. Resour.">
        <title>The genomes of chicory, endive, great burdock and yacon provide insights into Asteraceae paleo-polyploidization history and plant inulin production.</title>
        <authorList>
            <person name="Fan W."/>
            <person name="Wang S."/>
            <person name="Wang H."/>
            <person name="Wang A."/>
            <person name="Jiang F."/>
            <person name="Liu H."/>
            <person name="Zhao H."/>
            <person name="Xu D."/>
            <person name="Zhang Y."/>
        </authorList>
    </citation>
    <scope>NUCLEOTIDE SEQUENCE [LARGE SCALE GENOMIC DNA]</scope>
    <source>
        <strain evidence="2">cv. Yunnan</strain>
        <tissue evidence="1">Leaves</tissue>
    </source>
</reference>
<organism evidence="1 2">
    <name type="scientific">Smallanthus sonchifolius</name>
    <dbReference type="NCBI Taxonomy" id="185202"/>
    <lineage>
        <taxon>Eukaryota</taxon>
        <taxon>Viridiplantae</taxon>
        <taxon>Streptophyta</taxon>
        <taxon>Embryophyta</taxon>
        <taxon>Tracheophyta</taxon>
        <taxon>Spermatophyta</taxon>
        <taxon>Magnoliopsida</taxon>
        <taxon>eudicotyledons</taxon>
        <taxon>Gunneridae</taxon>
        <taxon>Pentapetalae</taxon>
        <taxon>asterids</taxon>
        <taxon>campanulids</taxon>
        <taxon>Asterales</taxon>
        <taxon>Asteraceae</taxon>
        <taxon>Asteroideae</taxon>
        <taxon>Heliantheae alliance</taxon>
        <taxon>Millerieae</taxon>
        <taxon>Smallanthus</taxon>
    </lineage>
</organism>
<dbReference type="Proteomes" id="UP001056120">
    <property type="component" value="Linkage Group LG07"/>
</dbReference>
<sequence>MHQVYQALLYAVPIGKMVVLDLVVEVNPIWTTSNQFFGVPYFWYYIGGRIYANTLEVTVTQLIHQDMHVQVISLRKKVKEISQNSDGTRHF</sequence>
<evidence type="ECO:0000313" key="2">
    <source>
        <dbReference type="Proteomes" id="UP001056120"/>
    </source>
</evidence>
<evidence type="ECO:0000313" key="1">
    <source>
        <dbReference type="EMBL" id="KAI3809905.1"/>
    </source>
</evidence>
<protein>
    <submittedName>
        <fullName evidence="1">Uncharacterized protein</fullName>
    </submittedName>
</protein>
<reference evidence="2" key="1">
    <citation type="journal article" date="2022" name="Mol. Ecol. Resour.">
        <title>The genomes of chicory, endive, great burdock and yacon provide insights into Asteraceae palaeo-polyploidization history and plant inulin production.</title>
        <authorList>
            <person name="Fan W."/>
            <person name="Wang S."/>
            <person name="Wang H."/>
            <person name="Wang A."/>
            <person name="Jiang F."/>
            <person name="Liu H."/>
            <person name="Zhao H."/>
            <person name="Xu D."/>
            <person name="Zhang Y."/>
        </authorList>
    </citation>
    <scope>NUCLEOTIDE SEQUENCE [LARGE SCALE GENOMIC DNA]</scope>
    <source>
        <strain evidence="2">cv. Yunnan</strain>
    </source>
</reference>